<evidence type="ECO:0000313" key="2">
    <source>
        <dbReference type="EMBL" id="MDQ0364366.1"/>
    </source>
</evidence>
<keyword evidence="1" id="KW-0732">Signal</keyword>
<accession>A0AAE4AW54</accession>
<name>A0AAE4AW54_9ACTN</name>
<gene>
    <name evidence="2" type="ORF">J2S42_001035</name>
</gene>
<reference evidence="2 3" key="1">
    <citation type="submission" date="2023-07" db="EMBL/GenBank/DDBJ databases">
        <title>Sequencing the genomes of 1000 actinobacteria strains.</title>
        <authorList>
            <person name="Klenk H.-P."/>
        </authorList>
    </citation>
    <scope>NUCLEOTIDE SEQUENCE [LARGE SCALE GENOMIC DNA]</scope>
    <source>
        <strain evidence="2 3">DSM 44709</strain>
    </source>
</reference>
<sequence>MRHLKRAVAAVATGFLIGTAGLAAATPAQAAVDRGTWECAVDVLMKWEIIDTVVWPYRDWLIDRNDIHRAVEVELISHECAVRVLSIWGELDAWEWGAVREGAVSHRGLREWAEFHA</sequence>
<feature type="chain" id="PRO_5042197636" evidence="1">
    <location>
        <begin position="31"/>
        <end position="117"/>
    </location>
</feature>
<dbReference type="RefSeq" id="WP_307235717.1">
    <property type="nucleotide sequence ID" value="NZ_JAUSUZ010000001.1"/>
</dbReference>
<evidence type="ECO:0000313" key="3">
    <source>
        <dbReference type="Proteomes" id="UP001240236"/>
    </source>
</evidence>
<evidence type="ECO:0000256" key="1">
    <source>
        <dbReference type="SAM" id="SignalP"/>
    </source>
</evidence>
<feature type="signal peptide" evidence="1">
    <location>
        <begin position="1"/>
        <end position="30"/>
    </location>
</feature>
<dbReference type="Proteomes" id="UP001240236">
    <property type="component" value="Unassembled WGS sequence"/>
</dbReference>
<organism evidence="2 3">
    <name type="scientific">Catenuloplanes indicus</name>
    <dbReference type="NCBI Taxonomy" id="137267"/>
    <lineage>
        <taxon>Bacteria</taxon>
        <taxon>Bacillati</taxon>
        <taxon>Actinomycetota</taxon>
        <taxon>Actinomycetes</taxon>
        <taxon>Micromonosporales</taxon>
        <taxon>Micromonosporaceae</taxon>
        <taxon>Catenuloplanes</taxon>
    </lineage>
</organism>
<protein>
    <submittedName>
        <fullName evidence="2">Uncharacterized protein</fullName>
    </submittedName>
</protein>
<dbReference type="AlphaFoldDB" id="A0AAE4AW54"/>
<comment type="caution">
    <text evidence="2">The sequence shown here is derived from an EMBL/GenBank/DDBJ whole genome shotgun (WGS) entry which is preliminary data.</text>
</comment>
<dbReference type="EMBL" id="JAUSUZ010000001">
    <property type="protein sequence ID" value="MDQ0364366.1"/>
    <property type="molecule type" value="Genomic_DNA"/>
</dbReference>
<keyword evidence="3" id="KW-1185">Reference proteome</keyword>
<proteinExistence type="predicted"/>